<evidence type="ECO:0000313" key="5">
    <source>
        <dbReference type="Proteomes" id="UP000256817"/>
    </source>
</evidence>
<gene>
    <name evidence="3" type="ORF">DMB84_006125</name>
    <name evidence="2" type="ORF">DMB85_014000</name>
</gene>
<dbReference type="GO" id="GO:0005524">
    <property type="term" value="F:ATP binding"/>
    <property type="evidence" value="ECO:0007669"/>
    <property type="project" value="InterPro"/>
</dbReference>
<organism evidence="3 4">
    <name type="scientific">Pectobacterium aquaticum</name>
    <dbReference type="NCBI Taxonomy" id="2204145"/>
    <lineage>
        <taxon>Bacteria</taxon>
        <taxon>Pseudomonadati</taxon>
        <taxon>Pseudomonadota</taxon>
        <taxon>Gammaproteobacteria</taxon>
        <taxon>Enterobacterales</taxon>
        <taxon>Pectobacteriaceae</taxon>
        <taxon>Pectobacterium</taxon>
    </lineage>
</organism>
<evidence type="ECO:0000313" key="3">
    <source>
        <dbReference type="EMBL" id="RRO22460.1"/>
    </source>
</evidence>
<proteinExistence type="predicted"/>
<reference evidence="4 5" key="1">
    <citation type="submission" date="2018-11" db="EMBL/GenBank/DDBJ databases">
        <title>Draft genome sequences of proposed Pectobacterium aquaticum sp. nov. isolated in France from fresh water.</title>
        <authorList>
            <person name="Pedron J."/>
            <person name="Barny M.A."/>
        </authorList>
    </citation>
    <scope>NUCLEOTIDE SEQUENCE [LARGE SCALE GENOMIC DNA]</scope>
    <source>
        <strain evidence="3 4">A127-S21-F16</strain>
        <strain evidence="2 5">A35-S23-M15</strain>
    </source>
</reference>
<dbReference type="PANTHER" id="PTHR43581">
    <property type="entry name" value="ATP/GTP PHOSPHATASE"/>
    <property type="match status" value="1"/>
</dbReference>
<evidence type="ECO:0000313" key="4">
    <source>
        <dbReference type="Proteomes" id="UP000256540"/>
    </source>
</evidence>
<name>A0AA93ANC7_9GAMM</name>
<dbReference type="InterPro" id="IPR003593">
    <property type="entry name" value="AAA+_ATPase"/>
</dbReference>
<dbReference type="EMBL" id="QHJW02000036">
    <property type="protein sequence ID" value="RRO07098.1"/>
    <property type="molecule type" value="Genomic_DNA"/>
</dbReference>
<accession>A0AA93ANC7</accession>
<comment type="caution">
    <text evidence="3">The sequence shown here is derived from an EMBL/GenBank/DDBJ whole genome shotgun (WGS) entry which is preliminary data.</text>
</comment>
<keyword evidence="5" id="KW-1185">Reference proteome</keyword>
<dbReference type="Pfam" id="PF13476">
    <property type="entry name" value="AAA_23"/>
    <property type="match status" value="1"/>
</dbReference>
<dbReference type="InterPro" id="IPR038729">
    <property type="entry name" value="Rad50/SbcC_AAA"/>
</dbReference>
<dbReference type="SUPFAM" id="SSF52540">
    <property type="entry name" value="P-loop containing nucleoside triphosphate hydrolases"/>
    <property type="match status" value="1"/>
</dbReference>
<dbReference type="InterPro" id="IPR051396">
    <property type="entry name" value="Bact_Antivir_Def_Nuclease"/>
</dbReference>
<dbReference type="Pfam" id="PF13304">
    <property type="entry name" value="AAA_21"/>
    <property type="match status" value="1"/>
</dbReference>
<dbReference type="GO" id="GO:0006302">
    <property type="term" value="P:double-strand break repair"/>
    <property type="evidence" value="ECO:0007669"/>
    <property type="project" value="InterPro"/>
</dbReference>
<dbReference type="InterPro" id="IPR003959">
    <property type="entry name" value="ATPase_AAA_core"/>
</dbReference>
<dbReference type="PANTHER" id="PTHR43581:SF2">
    <property type="entry name" value="EXCINUCLEASE ATPASE SUBUNIT"/>
    <property type="match status" value="1"/>
</dbReference>
<evidence type="ECO:0000259" key="1">
    <source>
        <dbReference type="SMART" id="SM00382"/>
    </source>
</evidence>
<dbReference type="EMBL" id="QHJS02000015">
    <property type="protein sequence ID" value="RRO22460.1"/>
    <property type="molecule type" value="Genomic_DNA"/>
</dbReference>
<dbReference type="RefSeq" id="WP_116166369.1">
    <property type="nucleotide sequence ID" value="NZ_QHJS02000015.1"/>
</dbReference>
<dbReference type="Gene3D" id="3.40.50.300">
    <property type="entry name" value="P-loop containing nucleotide triphosphate hydrolases"/>
    <property type="match status" value="1"/>
</dbReference>
<dbReference type="GO" id="GO:0016887">
    <property type="term" value="F:ATP hydrolysis activity"/>
    <property type="evidence" value="ECO:0007669"/>
    <property type="project" value="InterPro"/>
</dbReference>
<dbReference type="AlphaFoldDB" id="A0AA93ANC7"/>
<evidence type="ECO:0000313" key="2">
    <source>
        <dbReference type="EMBL" id="RRO07098.1"/>
    </source>
</evidence>
<dbReference type="InterPro" id="IPR027417">
    <property type="entry name" value="P-loop_NTPase"/>
</dbReference>
<sequence length="492" mass="55714">MKLSPSELKTEMDKVRDNKFNKYVKRVTLRNVRGFEEEVIDFKTPVTALIGTNGGGKSTILGAVALAYKNMKPSKFFPKSFYGDDSMSEWEIELEITDKDSAVDRNITRTAKFKQLKWRRDNFPERTVAYIEIQRTVPAGELTKFNRFLAGNKENFDEASLNPETILYASAVLDKDITNYKEIRSKTDASSKMYVGRALNGSDYSQFHFGAGEASIIDTIDRIENSPENTLILIEEIENGLHPVAVRLLVNYLTNAAKRKKLQIIFTTHSQDAVNELEPEAVWASINKKVWNGKLSIESLRAITGQMVNSKVIYVEDNFVKEWVDNAIGRYLPKLAPTINVYAAGGYPNLVNVSKFHNQNPTIKTPSIALVDGDVLGRPGVGELPKNAMFIGDTYPDAIVFNYIAKNKNELASVIRQRCLLTRFDVARISSEIESIMNSACDHHVYFTNLSNKLDFVSEIFIRAGMIDLFNEYNPDFWKTIMDFISEELTEK</sequence>
<dbReference type="Proteomes" id="UP000256817">
    <property type="component" value="Unassembled WGS sequence"/>
</dbReference>
<dbReference type="SMART" id="SM00382">
    <property type="entry name" value="AAA"/>
    <property type="match status" value="1"/>
</dbReference>
<protein>
    <recommendedName>
        <fullName evidence="1">AAA+ ATPase domain-containing protein</fullName>
    </recommendedName>
</protein>
<feature type="domain" description="AAA+ ATPase" evidence="1">
    <location>
        <begin position="43"/>
        <end position="296"/>
    </location>
</feature>
<dbReference type="Proteomes" id="UP000256540">
    <property type="component" value="Unassembled WGS sequence"/>
</dbReference>